<protein>
    <submittedName>
        <fullName evidence="1">Uncharacterized protein</fullName>
    </submittedName>
</protein>
<name>A0ACC2S4I5_9FUNG</name>
<evidence type="ECO:0000313" key="2">
    <source>
        <dbReference type="Proteomes" id="UP001165960"/>
    </source>
</evidence>
<proteinExistence type="predicted"/>
<sequence>MDSQEQYWMENNIVASFLDNHSEQMPTDDLSQPLDIYAAICNRFYTLYGRLLTQFKSWLSQQDFKIHLKNEACKKFKGHLEQFCLWSLKLCDVCEGQQVVIGVKYVILPQPASQLSHLKDFSPPNNKTS</sequence>
<dbReference type="EMBL" id="QTSX02005820">
    <property type="protein sequence ID" value="KAJ9057173.1"/>
    <property type="molecule type" value="Genomic_DNA"/>
</dbReference>
<organism evidence="1 2">
    <name type="scientific">Entomophthora muscae</name>
    <dbReference type="NCBI Taxonomy" id="34485"/>
    <lineage>
        <taxon>Eukaryota</taxon>
        <taxon>Fungi</taxon>
        <taxon>Fungi incertae sedis</taxon>
        <taxon>Zoopagomycota</taxon>
        <taxon>Entomophthoromycotina</taxon>
        <taxon>Entomophthoromycetes</taxon>
        <taxon>Entomophthorales</taxon>
        <taxon>Entomophthoraceae</taxon>
        <taxon>Entomophthora</taxon>
    </lineage>
</organism>
<gene>
    <name evidence="1" type="ORF">DSO57_1025221</name>
</gene>
<dbReference type="Proteomes" id="UP001165960">
    <property type="component" value="Unassembled WGS sequence"/>
</dbReference>
<reference evidence="1" key="1">
    <citation type="submission" date="2022-04" db="EMBL/GenBank/DDBJ databases">
        <title>Genome of the entomopathogenic fungus Entomophthora muscae.</title>
        <authorList>
            <person name="Elya C."/>
            <person name="Lovett B.R."/>
            <person name="Lee E."/>
            <person name="Macias A.M."/>
            <person name="Hajek A.E."/>
            <person name="De Bivort B.L."/>
            <person name="Kasson M.T."/>
            <person name="De Fine Licht H.H."/>
            <person name="Stajich J.E."/>
        </authorList>
    </citation>
    <scope>NUCLEOTIDE SEQUENCE</scope>
    <source>
        <strain evidence="1">Berkeley</strain>
    </source>
</reference>
<comment type="caution">
    <text evidence="1">The sequence shown here is derived from an EMBL/GenBank/DDBJ whole genome shotgun (WGS) entry which is preliminary data.</text>
</comment>
<keyword evidence="2" id="KW-1185">Reference proteome</keyword>
<evidence type="ECO:0000313" key="1">
    <source>
        <dbReference type="EMBL" id="KAJ9057173.1"/>
    </source>
</evidence>
<accession>A0ACC2S4I5</accession>